<sequence>MLAGLVTGTRRFELVEVPEPLPRPGTAVVHITRCGICGTDVHGFLANEPYNPAICGHEWVGVVTAIGADVTTTTEGDRVVAGIAPPCGTCAECRANRDAYCIAAFLGMVGRDPLAPPHGGFAPSISLDAKRLISVPSALSDDAAAMVEPAAVALHAVLRTPPRADDTVLVQGCGPIGLLVLQCIRALGVGRLIAIEPNERRRALAISCGADDAISPEDAVTQFARRGADIVFECAGIAPTVQSAVDLVRRGGQVNLVGLASGNATVSPGSWLIKEVSVIASLGYVHHEFGQVINLMTDGLVNVLMLHDRTVSLHELPTAIAELADDPSSATKILVDPQR</sequence>
<dbReference type="SMART" id="SM00829">
    <property type="entry name" value="PKS_ER"/>
    <property type="match status" value="1"/>
</dbReference>
<dbReference type="Pfam" id="PF00107">
    <property type="entry name" value="ADH_zinc_N"/>
    <property type="match status" value="1"/>
</dbReference>
<name>A0A6J6YTR3_9ZZZZ</name>
<dbReference type="SUPFAM" id="SSF51735">
    <property type="entry name" value="NAD(P)-binding Rossmann-fold domains"/>
    <property type="match status" value="1"/>
</dbReference>
<keyword evidence="2" id="KW-0862">Zinc</keyword>
<evidence type="ECO:0000256" key="2">
    <source>
        <dbReference type="ARBA" id="ARBA00022833"/>
    </source>
</evidence>
<dbReference type="Pfam" id="PF08240">
    <property type="entry name" value="ADH_N"/>
    <property type="match status" value="1"/>
</dbReference>
<dbReference type="SUPFAM" id="SSF50129">
    <property type="entry name" value="GroES-like"/>
    <property type="match status" value="1"/>
</dbReference>
<organism evidence="5">
    <name type="scientific">freshwater metagenome</name>
    <dbReference type="NCBI Taxonomy" id="449393"/>
    <lineage>
        <taxon>unclassified sequences</taxon>
        <taxon>metagenomes</taxon>
        <taxon>ecological metagenomes</taxon>
    </lineage>
</organism>
<dbReference type="EMBL" id="CAFAAI010000299">
    <property type="protein sequence ID" value="CAB4810516.1"/>
    <property type="molecule type" value="Genomic_DNA"/>
</dbReference>
<dbReference type="GO" id="GO:0016491">
    <property type="term" value="F:oxidoreductase activity"/>
    <property type="evidence" value="ECO:0007669"/>
    <property type="project" value="UniProtKB-KW"/>
</dbReference>
<evidence type="ECO:0000313" key="5">
    <source>
        <dbReference type="EMBL" id="CAB4810516.1"/>
    </source>
</evidence>
<protein>
    <submittedName>
        <fullName evidence="5">Unannotated protein</fullName>
    </submittedName>
</protein>
<reference evidence="5" key="1">
    <citation type="submission" date="2020-05" db="EMBL/GenBank/DDBJ databases">
        <authorList>
            <person name="Chiriac C."/>
            <person name="Salcher M."/>
            <person name="Ghai R."/>
            <person name="Kavagutti S V."/>
        </authorList>
    </citation>
    <scope>NUCLEOTIDE SEQUENCE</scope>
</reference>
<keyword evidence="3" id="KW-0560">Oxidoreductase</keyword>
<dbReference type="PANTHER" id="PTHR43401">
    <property type="entry name" value="L-THREONINE 3-DEHYDROGENASE"/>
    <property type="match status" value="1"/>
</dbReference>
<dbReference type="InterPro" id="IPR011032">
    <property type="entry name" value="GroES-like_sf"/>
</dbReference>
<evidence type="ECO:0000259" key="4">
    <source>
        <dbReference type="SMART" id="SM00829"/>
    </source>
</evidence>
<proteinExistence type="predicted"/>
<dbReference type="InterPro" id="IPR013154">
    <property type="entry name" value="ADH-like_N"/>
</dbReference>
<dbReference type="InterPro" id="IPR050129">
    <property type="entry name" value="Zn_alcohol_dh"/>
</dbReference>
<keyword evidence="1" id="KW-0479">Metal-binding</keyword>
<evidence type="ECO:0000256" key="1">
    <source>
        <dbReference type="ARBA" id="ARBA00022723"/>
    </source>
</evidence>
<dbReference type="PANTHER" id="PTHR43401:SF2">
    <property type="entry name" value="L-THREONINE 3-DEHYDROGENASE"/>
    <property type="match status" value="1"/>
</dbReference>
<dbReference type="Gene3D" id="3.40.50.720">
    <property type="entry name" value="NAD(P)-binding Rossmann-like Domain"/>
    <property type="match status" value="1"/>
</dbReference>
<dbReference type="PROSITE" id="PS00059">
    <property type="entry name" value="ADH_ZINC"/>
    <property type="match status" value="1"/>
</dbReference>
<dbReference type="InterPro" id="IPR002328">
    <property type="entry name" value="ADH_Zn_CS"/>
</dbReference>
<dbReference type="InterPro" id="IPR013149">
    <property type="entry name" value="ADH-like_C"/>
</dbReference>
<feature type="domain" description="Enoyl reductase (ER)" evidence="4">
    <location>
        <begin position="8"/>
        <end position="335"/>
    </location>
</feature>
<dbReference type="InterPro" id="IPR036291">
    <property type="entry name" value="NAD(P)-bd_dom_sf"/>
</dbReference>
<accession>A0A6J6YTR3</accession>
<evidence type="ECO:0000256" key="3">
    <source>
        <dbReference type="ARBA" id="ARBA00023002"/>
    </source>
</evidence>
<dbReference type="AlphaFoldDB" id="A0A6J6YTR3"/>
<dbReference type="Gene3D" id="3.90.180.10">
    <property type="entry name" value="Medium-chain alcohol dehydrogenases, catalytic domain"/>
    <property type="match status" value="1"/>
</dbReference>
<gene>
    <name evidence="5" type="ORF">UFOPK2992_01547</name>
</gene>
<dbReference type="GO" id="GO:0008270">
    <property type="term" value="F:zinc ion binding"/>
    <property type="evidence" value="ECO:0007669"/>
    <property type="project" value="InterPro"/>
</dbReference>
<dbReference type="InterPro" id="IPR020843">
    <property type="entry name" value="ER"/>
</dbReference>